<dbReference type="Proteomes" id="UP000193920">
    <property type="component" value="Unassembled WGS sequence"/>
</dbReference>
<evidence type="ECO:0000256" key="4">
    <source>
        <dbReference type="ARBA" id="ARBA00022553"/>
    </source>
</evidence>
<dbReference type="GO" id="GO:0046872">
    <property type="term" value="F:metal ion binding"/>
    <property type="evidence" value="ECO:0007669"/>
    <property type="project" value="UniProtKB-KW"/>
</dbReference>
<keyword evidence="12" id="KW-0472">Membrane</keyword>
<dbReference type="SUPFAM" id="SSF53474">
    <property type="entry name" value="alpha/beta-Hydrolases"/>
    <property type="match status" value="1"/>
</dbReference>
<evidence type="ECO:0000256" key="12">
    <source>
        <dbReference type="ARBA" id="ARBA00023136"/>
    </source>
</evidence>
<dbReference type="OrthoDB" id="438440at2759"/>
<sequence length="927" mass="105568">MDINSSIPMNVMKSCSESSEDAITFQTIENNDNNTNKVSSSINENNRQSVIFEKYEDIQPPEKGYTIPLTIDIPINNRTNYYIKNTENDLMRTSSSPAIKYSSMMTNVSATTKIPNKQYNKTYFNPNSIFNSENYTKNVISTGIRPTTKIITKPMGVDDSNIVSLPFSPRSQSYNSSPSSALFNIQNKGLVSHSITNTSTGDSFSPYDEPFSSFSNKLVVKIHEGQSQCILPDLSLQTVEEEKDEDASQGLGKMYVFIIRVNCHQKLYNPYVTVHLGEQQYSTCVSGMAEGLWNEGFMFDISIHTQFFGILTFNLYNGNICLPDRFIGKSEIRIESLKQMPEMFDSWYELLDKYGESPGAINIRIFYKYQDFHIPIKNNLTNNLFVENDDNNNNNRNVTSREIQSLEQTRNISRMGTINEKEFAKFENELMSSLGKAPKSWYDSIGKMFISDEMFNVLRMIRRTISILGQGCTLGPTQLLEGILVLEKYYQKKEPDFETMKTSNGVIHNLSLVEKTRDLFRYALAAYGWIGLNYVGQGKGIIADSIKKDSSVATMINFLCLSKEDILLYNFQPSKVFDQVYFIAYERRYDAIIFSIRGTLNVKDTLADLVCEYVRWNGGLVHSGILSSAIYFYKNLFNKLKEIVHEKQSRYLYLTGHSLGAGIAAALTIMLKNVENEFDAPPGFKIECYCFAPPSSFDMELSKVYEDCIFSFINNNDIVPRLSYGSVMDLYEMICSVIENNKENEISLIKLLSKDSKTDEFIAKKLNEFEKCRKNLRTQSLFNVTNLKLCPPGKAYNILNNPQKHEEVILKEVDLDDLTEIKVRKSMFMDHSFKGYYENLKSLFESTILNKLNSDIKMTNSPKSMTENTFNESDTSTSTAAMTNVVYNVPVQEVSEISSSNDETSYSQNILKDTGKKNSNSLLINKN</sequence>
<evidence type="ECO:0000256" key="5">
    <source>
        <dbReference type="ARBA" id="ARBA00022692"/>
    </source>
</evidence>
<feature type="non-terminal residue" evidence="16">
    <location>
        <position position="927"/>
    </location>
</feature>
<evidence type="ECO:0000256" key="11">
    <source>
        <dbReference type="ARBA" id="ARBA00023098"/>
    </source>
</evidence>
<dbReference type="CDD" id="cd00030">
    <property type="entry name" value="C2"/>
    <property type="match status" value="1"/>
</dbReference>
<dbReference type="InterPro" id="IPR002921">
    <property type="entry name" value="Fungal_lipase-type"/>
</dbReference>
<dbReference type="EC" id="3.1.1.116" evidence="14"/>
<keyword evidence="8" id="KW-0106">Calcium</keyword>
<comment type="caution">
    <text evidence="16">The sequence shown here is derived from an EMBL/GenBank/DDBJ whole genome shotgun (WGS) entry which is preliminary data.</text>
</comment>
<evidence type="ECO:0000313" key="16">
    <source>
        <dbReference type="EMBL" id="ORY25291.1"/>
    </source>
</evidence>
<keyword evidence="6" id="KW-0479">Metal-binding</keyword>
<evidence type="ECO:0000256" key="8">
    <source>
        <dbReference type="ARBA" id="ARBA00022837"/>
    </source>
</evidence>
<dbReference type="InterPro" id="IPR000008">
    <property type="entry name" value="C2_dom"/>
</dbReference>
<dbReference type="SUPFAM" id="SSF49562">
    <property type="entry name" value="C2 domain (Calcium/lipid-binding domain, CaLB)"/>
    <property type="match status" value="1"/>
</dbReference>
<feature type="domain" description="C2" evidence="15">
    <location>
        <begin position="235"/>
        <end position="348"/>
    </location>
</feature>
<evidence type="ECO:0000256" key="3">
    <source>
        <dbReference type="ARBA" id="ARBA00022475"/>
    </source>
</evidence>
<dbReference type="GO" id="GO:0016298">
    <property type="term" value="F:lipase activity"/>
    <property type="evidence" value="ECO:0007669"/>
    <property type="project" value="TreeGrafter"/>
</dbReference>
<dbReference type="PANTHER" id="PTHR45792:SF8">
    <property type="entry name" value="DIACYLGLYCEROL LIPASE-ALPHA"/>
    <property type="match status" value="1"/>
</dbReference>
<dbReference type="InterPro" id="IPR029058">
    <property type="entry name" value="AB_hydrolase_fold"/>
</dbReference>
<comment type="subcellular location">
    <subcellularLocation>
        <location evidence="2">Cell membrane</location>
        <topology evidence="2">Multi-pass membrane protein</topology>
    </subcellularLocation>
</comment>
<organism evidence="16 17">
    <name type="scientific">Neocallimastix californiae</name>
    <dbReference type="NCBI Taxonomy" id="1754190"/>
    <lineage>
        <taxon>Eukaryota</taxon>
        <taxon>Fungi</taxon>
        <taxon>Fungi incertae sedis</taxon>
        <taxon>Chytridiomycota</taxon>
        <taxon>Chytridiomycota incertae sedis</taxon>
        <taxon>Neocallimastigomycetes</taxon>
        <taxon>Neocallimastigales</taxon>
        <taxon>Neocallimastigaceae</taxon>
        <taxon>Neocallimastix</taxon>
    </lineage>
</organism>
<keyword evidence="4" id="KW-0597">Phosphoprotein</keyword>
<dbReference type="Gene3D" id="2.60.40.150">
    <property type="entry name" value="C2 domain"/>
    <property type="match status" value="1"/>
</dbReference>
<dbReference type="InterPro" id="IPR052214">
    <property type="entry name" value="DAG_Lipase-Related"/>
</dbReference>
<dbReference type="GO" id="GO:0016042">
    <property type="term" value="P:lipid catabolic process"/>
    <property type="evidence" value="ECO:0007669"/>
    <property type="project" value="UniProtKB-KW"/>
</dbReference>
<name>A0A1Y2ARW2_9FUNG</name>
<keyword evidence="11" id="KW-0443">Lipid metabolism</keyword>
<protein>
    <recommendedName>
        <fullName evidence="14">sn-1-specific diacylglycerol lipase</fullName>
        <ecNumber evidence="14">3.1.1.116</ecNumber>
    </recommendedName>
</protein>
<dbReference type="CDD" id="cd00519">
    <property type="entry name" value="Lipase_3"/>
    <property type="match status" value="1"/>
</dbReference>
<dbReference type="Pfam" id="PF00168">
    <property type="entry name" value="C2"/>
    <property type="match status" value="1"/>
</dbReference>
<evidence type="ECO:0000256" key="10">
    <source>
        <dbReference type="ARBA" id="ARBA00022989"/>
    </source>
</evidence>
<evidence type="ECO:0000256" key="14">
    <source>
        <dbReference type="ARBA" id="ARBA00026104"/>
    </source>
</evidence>
<evidence type="ECO:0000256" key="6">
    <source>
        <dbReference type="ARBA" id="ARBA00022723"/>
    </source>
</evidence>
<dbReference type="EMBL" id="MCOG01000213">
    <property type="protein sequence ID" value="ORY25291.1"/>
    <property type="molecule type" value="Genomic_DNA"/>
</dbReference>
<reference evidence="16 17" key="1">
    <citation type="submission" date="2016-08" db="EMBL/GenBank/DDBJ databases">
        <title>A Parts List for Fungal Cellulosomes Revealed by Comparative Genomics.</title>
        <authorList>
            <consortium name="DOE Joint Genome Institute"/>
            <person name="Haitjema C.H."/>
            <person name="Gilmore S.P."/>
            <person name="Henske J.K."/>
            <person name="Solomon K.V."/>
            <person name="De Groot R."/>
            <person name="Kuo A."/>
            <person name="Mondo S.J."/>
            <person name="Salamov A.A."/>
            <person name="Labutti K."/>
            <person name="Zhao Z."/>
            <person name="Chiniquy J."/>
            <person name="Barry K."/>
            <person name="Brewer H.M."/>
            <person name="Purvine S.O."/>
            <person name="Wright A.T."/>
            <person name="Boxma B."/>
            <person name="Van Alen T."/>
            <person name="Hackstein J.H."/>
            <person name="Baker S.E."/>
            <person name="Grigoriev I.V."/>
            <person name="O'Malley M.A."/>
        </authorList>
    </citation>
    <scope>NUCLEOTIDE SEQUENCE [LARGE SCALE GENOMIC DNA]</scope>
    <source>
        <strain evidence="16 17">G1</strain>
    </source>
</reference>
<evidence type="ECO:0000256" key="9">
    <source>
        <dbReference type="ARBA" id="ARBA00022963"/>
    </source>
</evidence>
<dbReference type="PROSITE" id="PS50004">
    <property type="entry name" value="C2"/>
    <property type="match status" value="1"/>
</dbReference>
<keyword evidence="9" id="KW-0442">Lipid degradation</keyword>
<proteinExistence type="predicted"/>
<dbReference type="Pfam" id="PF01764">
    <property type="entry name" value="Lipase_3"/>
    <property type="match status" value="1"/>
</dbReference>
<accession>A0A1Y2ARW2</accession>
<evidence type="ECO:0000256" key="13">
    <source>
        <dbReference type="ARBA" id="ARBA00024531"/>
    </source>
</evidence>
<evidence type="ECO:0000256" key="1">
    <source>
        <dbReference type="ARBA" id="ARBA00001913"/>
    </source>
</evidence>
<evidence type="ECO:0000259" key="15">
    <source>
        <dbReference type="PROSITE" id="PS50004"/>
    </source>
</evidence>
<evidence type="ECO:0000256" key="7">
    <source>
        <dbReference type="ARBA" id="ARBA00022801"/>
    </source>
</evidence>
<keyword evidence="3" id="KW-1003">Cell membrane</keyword>
<comment type="catalytic activity">
    <reaction evidence="13">
        <text>a 1,2-diacyl-sn-glycerol + H2O = a 2-acylglycerol + a fatty acid + H(+)</text>
        <dbReference type="Rhea" id="RHEA:33275"/>
        <dbReference type="ChEBI" id="CHEBI:15377"/>
        <dbReference type="ChEBI" id="CHEBI:15378"/>
        <dbReference type="ChEBI" id="CHEBI:17389"/>
        <dbReference type="ChEBI" id="CHEBI:17815"/>
        <dbReference type="ChEBI" id="CHEBI:28868"/>
        <dbReference type="EC" id="3.1.1.116"/>
    </reaction>
    <physiologicalReaction direction="left-to-right" evidence="13">
        <dbReference type="Rhea" id="RHEA:33276"/>
    </physiologicalReaction>
</comment>
<dbReference type="InterPro" id="IPR035892">
    <property type="entry name" value="C2_domain_sf"/>
</dbReference>
<evidence type="ECO:0000256" key="2">
    <source>
        <dbReference type="ARBA" id="ARBA00004651"/>
    </source>
</evidence>
<keyword evidence="17" id="KW-1185">Reference proteome</keyword>
<dbReference type="GO" id="GO:0005886">
    <property type="term" value="C:plasma membrane"/>
    <property type="evidence" value="ECO:0007669"/>
    <property type="project" value="UniProtKB-SubCell"/>
</dbReference>
<dbReference type="PANTHER" id="PTHR45792">
    <property type="entry name" value="DIACYLGLYCEROL LIPASE HOMOLOG-RELATED"/>
    <property type="match status" value="1"/>
</dbReference>
<dbReference type="AlphaFoldDB" id="A0A1Y2ARW2"/>
<keyword evidence="10" id="KW-1133">Transmembrane helix</keyword>
<evidence type="ECO:0000313" key="17">
    <source>
        <dbReference type="Proteomes" id="UP000193920"/>
    </source>
</evidence>
<gene>
    <name evidence="16" type="ORF">LY90DRAFT_706343</name>
</gene>
<dbReference type="STRING" id="1754190.A0A1Y2ARW2"/>
<keyword evidence="7" id="KW-0378">Hydrolase</keyword>
<keyword evidence="5" id="KW-0812">Transmembrane</keyword>
<comment type="cofactor">
    <cofactor evidence="1">
        <name>Ca(2+)</name>
        <dbReference type="ChEBI" id="CHEBI:29108"/>
    </cofactor>
</comment>
<dbReference type="Gene3D" id="3.40.50.1820">
    <property type="entry name" value="alpha/beta hydrolase"/>
    <property type="match status" value="1"/>
</dbReference>